<dbReference type="AlphaFoldDB" id="A0AAF1BNH2"/>
<gene>
    <name evidence="4" type="primary">YDR541C_1</name>
    <name evidence="4" type="ORF">LOC62_06G007926</name>
</gene>
<feature type="domain" description="NAD-dependent epimerase/dehydratase" evidence="3">
    <location>
        <begin position="10"/>
        <end position="268"/>
    </location>
</feature>
<evidence type="ECO:0000256" key="2">
    <source>
        <dbReference type="ARBA" id="ARBA00023445"/>
    </source>
</evidence>
<protein>
    <submittedName>
        <fullName evidence="4">Uncharacterized oxidoreductase</fullName>
    </submittedName>
</protein>
<evidence type="ECO:0000256" key="1">
    <source>
        <dbReference type="ARBA" id="ARBA00023002"/>
    </source>
</evidence>
<organism evidence="4 5">
    <name type="scientific">Vanrija pseudolonga</name>
    <dbReference type="NCBI Taxonomy" id="143232"/>
    <lineage>
        <taxon>Eukaryota</taxon>
        <taxon>Fungi</taxon>
        <taxon>Dikarya</taxon>
        <taxon>Basidiomycota</taxon>
        <taxon>Agaricomycotina</taxon>
        <taxon>Tremellomycetes</taxon>
        <taxon>Trichosporonales</taxon>
        <taxon>Trichosporonaceae</taxon>
        <taxon>Vanrija</taxon>
    </lineage>
</organism>
<dbReference type="GeneID" id="87811096"/>
<evidence type="ECO:0000313" key="5">
    <source>
        <dbReference type="Proteomes" id="UP000827549"/>
    </source>
</evidence>
<dbReference type="PANTHER" id="PTHR10366">
    <property type="entry name" value="NAD DEPENDENT EPIMERASE/DEHYDRATASE"/>
    <property type="match status" value="1"/>
</dbReference>
<evidence type="ECO:0000313" key="4">
    <source>
        <dbReference type="EMBL" id="WOO84405.1"/>
    </source>
</evidence>
<accession>A0AAF1BNH2</accession>
<reference evidence="4" key="1">
    <citation type="submission" date="2023-10" db="EMBL/GenBank/DDBJ databases">
        <authorList>
            <person name="Noh H."/>
        </authorList>
    </citation>
    <scope>NUCLEOTIDE SEQUENCE</scope>
    <source>
        <strain evidence="4">DUCC4014</strain>
    </source>
</reference>
<proteinExistence type="inferred from homology"/>
<dbReference type="EMBL" id="CP086719">
    <property type="protein sequence ID" value="WOO84405.1"/>
    <property type="molecule type" value="Genomic_DNA"/>
</dbReference>
<keyword evidence="5" id="KW-1185">Reference proteome</keyword>
<dbReference type="InterPro" id="IPR036291">
    <property type="entry name" value="NAD(P)-bd_dom_sf"/>
</dbReference>
<dbReference type="GO" id="GO:0016616">
    <property type="term" value="F:oxidoreductase activity, acting on the CH-OH group of donors, NAD or NADP as acceptor"/>
    <property type="evidence" value="ECO:0007669"/>
    <property type="project" value="TreeGrafter"/>
</dbReference>
<evidence type="ECO:0000259" key="3">
    <source>
        <dbReference type="Pfam" id="PF01370"/>
    </source>
</evidence>
<dbReference type="PANTHER" id="PTHR10366:SF564">
    <property type="entry name" value="STEROL-4-ALPHA-CARBOXYLATE 3-DEHYDROGENASE, DECARBOXYLATING"/>
    <property type="match status" value="1"/>
</dbReference>
<comment type="similarity">
    <text evidence="2">Belongs to the NAD(P)-dependent epimerase/dehydratase family. Dihydroflavonol-4-reductase subfamily.</text>
</comment>
<keyword evidence="1" id="KW-0560">Oxidoreductase</keyword>
<name>A0AAF1BNH2_9TREE</name>
<dbReference type="RefSeq" id="XP_062630431.1">
    <property type="nucleotide sequence ID" value="XM_062774447.1"/>
</dbReference>
<dbReference type="InterPro" id="IPR050425">
    <property type="entry name" value="NAD(P)_dehydrat-like"/>
</dbReference>
<dbReference type="Proteomes" id="UP000827549">
    <property type="component" value="Chromosome 6"/>
</dbReference>
<sequence>MPALTPGSLVLVTGASGFMGTHTVGTLLDAGFAVRAAVRSADKGEHLKAEFPAHAERVSYAIVPDMSEPTAYDAAVVGVDAVVHLASPTDLMTPGPPSVIIQPAIDGVVNVLSAVQRFAPTVQRVVQMSSVGAIATVGKGSVPEPVTYTEADWNTEALEICEKEGAAAGPNFKYSASKIAAEKAFWDFIAERKPHWDGVALIPTYCVGPSNGFSATGGVAGPIAMVVPFLQPGIPDQALANSFDNFIDVRDVALAILKSLTLPQAGGERIILSADTLFGNDFAVVAGTLPNLPTGINKGNADPAYRASLAASSVVYDGHKAERVLGITYRKRDESIKDTFKAIRAKLAI</sequence>
<dbReference type="Gene3D" id="3.40.50.720">
    <property type="entry name" value="NAD(P)-binding Rossmann-like Domain"/>
    <property type="match status" value="1"/>
</dbReference>
<dbReference type="SUPFAM" id="SSF51735">
    <property type="entry name" value="NAD(P)-binding Rossmann-fold domains"/>
    <property type="match status" value="1"/>
</dbReference>
<dbReference type="InterPro" id="IPR001509">
    <property type="entry name" value="Epimerase_deHydtase"/>
</dbReference>
<dbReference type="Pfam" id="PF01370">
    <property type="entry name" value="Epimerase"/>
    <property type="match status" value="1"/>
</dbReference>